<feature type="compositionally biased region" description="Basic residues" evidence="1">
    <location>
        <begin position="178"/>
        <end position="190"/>
    </location>
</feature>
<keyword evidence="3" id="KW-1185">Reference proteome</keyword>
<evidence type="ECO:0000313" key="3">
    <source>
        <dbReference type="Proteomes" id="UP001295740"/>
    </source>
</evidence>
<evidence type="ECO:0000256" key="1">
    <source>
        <dbReference type="SAM" id="MobiDB-lite"/>
    </source>
</evidence>
<feature type="compositionally biased region" description="Polar residues" evidence="1">
    <location>
        <begin position="245"/>
        <end position="256"/>
    </location>
</feature>
<feature type="region of interest" description="Disordered" evidence="1">
    <location>
        <begin position="238"/>
        <end position="257"/>
    </location>
</feature>
<reference evidence="2" key="1">
    <citation type="submission" date="2023-10" db="EMBL/GenBank/DDBJ databases">
        <authorList>
            <person name="Hackl T."/>
        </authorList>
    </citation>
    <scope>NUCLEOTIDE SEQUENCE</scope>
</reference>
<proteinExistence type="predicted"/>
<organism evidence="2 3">
    <name type="scientific">Anthostomella pinea</name>
    <dbReference type="NCBI Taxonomy" id="933095"/>
    <lineage>
        <taxon>Eukaryota</taxon>
        <taxon>Fungi</taxon>
        <taxon>Dikarya</taxon>
        <taxon>Ascomycota</taxon>
        <taxon>Pezizomycotina</taxon>
        <taxon>Sordariomycetes</taxon>
        <taxon>Xylariomycetidae</taxon>
        <taxon>Xylariales</taxon>
        <taxon>Xylariaceae</taxon>
        <taxon>Anthostomella</taxon>
    </lineage>
</organism>
<dbReference type="AlphaFoldDB" id="A0AAI8VNX9"/>
<evidence type="ECO:0000313" key="2">
    <source>
        <dbReference type="EMBL" id="CAJ2508424.1"/>
    </source>
</evidence>
<feature type="region of interest" description="Disordered" evidence="1">
    <location>
        <begin position="178"/>
        <end position="231"/>
    </location>
</feature>
<comment type="caution">
    <text evidence="2">The sequence shown here is derived from an EMBL/GenBank/DDBJ whole genome shotgun (WGS) entry which is preliminary data.</text>
</comment>
<name>A0AAI8VNX9_9PEZI</name>
<feature type="compositionally biased region" description="Basic residues" evidence="1">
    <location>
        <begin position="218"/>
        <end position="228"/>
    </location>
</feature>
<protein>
    <submittedName>
        <fullName evidence="2">Uu.00g134500.m01.CDS01</fullName>
    </submittedName>
</protein>
<dbReference type="Proteomes" id="UP001295740">
    <property type="component" value="Unassembled WGS sequence"/>
</dbReference>
<dbReference type="EMBL" id="CAUWAG010000011">
    <property type="protein sequence ID" value="CAJ2508424.1"/>
    <property type="molecule type" value="Genomic_DNA"/>
</dbReference>
<feature type="compositionally biased region" description="Basic and acidic residues" evidence="1">
    <location>
        <begin position="191"/>
        <end position="217"/>
    </location>
</feature>
<gene>
    <name evidence="2" type="ORF">KHLLAP_LOCUS8892</name>
</gene>
<accession>A0AAI8VNX9</accession>
<sequence>MHITAESWDFCGPSPGLDHLKMIEDYISNFLTSLENLIFTWLGRKGPCLIALAADPLFTLPRSSQELFHEVTSLIFDFENTFLLDDGSWDDALAPLIGNGSHSGCWSRHSTTTFTEEFANVRPKYFSDDLTEPSAAVEAVSQELLDIDLGAGEVEAKAEDQQDAARKANLLSNKFMKRYMTKRRRRRKPSHDHDAVGEEQRQHRGQRSKDSLDNPRDGHHRHHLHRYRKSQDALDEHPALLHPNNGRQPSTGSLYRSQEPPRFSIAYQSPLPQLAGEGDRSEPDLTHLLTDKECDSLVDEYLRPRTPTSPAPQKDISAPILFPSPNLLQPTVYEPTAELCSGTSAVQCDIKAEGKDRLVAEDVNVQVNAWRQAKEIVLSRLGREFCSGGGVGGMCGKGYGDRSPKEETFGSPGFLGTARFSEGLFGESTRGVSETPHLVQDHRSMDVPILLSRD</sequence>